<dbReference type="Proteomes" id="UP000316714">
    <property type="component" value="Unassembled WGS sequence"/>
</dbReference>
<keyword evidence="3" id="KW-1185">Reference proteome</keyword>
<feature type="signal peptide" evidence="1">
    <location>
        <begin position="1"/>
        <end position="19"/>
    </location>
</feature>
<dbReference type="RefSeq" id="WP_146567777.1">
    <property type="nucleotide sequence ID" value="NZ_SIHJ01000003.1"/>
</dbReference>
<name>A0A5C5V405_9BACT</name>
<dbReference type="AlphaFoldDB" id="A0A5C5V405"/>
<evidence type="ECO:0000313" key="2">
    <source>
        <dbReference type="EMBL" id="TWT32425.1"/>
    </source>
</evidence>
<sequence length="363" mass="40642" precursor="true">MLKPLLSLLVLFPVSVSSAAEVAENLVLVTLDGLRWQELFTGAEEMLIDKDAGGVDDVRLTRQRFWADSPETRRRLLMPFVWGAVAEQGQLVGDPEHGSSVACTNGRFFSYPGYNEILCGFGDPEIDSNDANYNKNTTVLEWLHRKPRFKGSVAAFGSWDRFEHIINAKRCGFYVNAGWQPLKAFAEQSAAEIDQLNRYASELPRVWNGVRYDLFTFRGAMACLRDQQPRVLYLALGETDDWCHKGRYDLYLDSARRSDDYLRELWSTLQSTPRYRGKTALLITTDHGRGSGREGWKNHGADLPGSDRMWMAALGPGVPPLGVVENAHATQAQFAATAAALVGEDFTTHDERVAPPLQTIVRQ</sequence>
<evidence type="ECO:0000313" key="3">
    <source>
        <dbReference type="Proteomes" id="UP000316714"/>
    </source>
</evidence>
<feature type="chain" id="PRO_5023084109" description="Type I phosphodiesterase / nucleotide pyrophosphatase" evidence="1">
    <location>
        <begin position="20"/>
        <end position="363"/>
    </location>
</feature>
<organism evidence="2 3">
    <name type="scientific">Posidoniimonas corsicana</name>
    <dbReference type="NCBI Taxonomy" id="1938618"/>
    <lineage>
        <taxon>Bacteria</taxon>
        <taxon>Pseudomonadati</taxon>
        <taxon>Planctomycetota</taxon>
        <taxon>Planctomycetia</taxon>
        <taxon>Pirellulales</taxon>
        <taxon>Lacipirellulaceae</taxon>
        <taxon>Posidoniimonas</taxon>
    </lineage>
</organism>
<evidence type="ECO:0008006" key="4">
    <source>
        <dbReference type="Google" id="ProtNLM"/>
    </source>
</evidence>
<dbReference type="SUPFAM" id="SSF53649">
    <property type="entry name" value="Alkaline phosphatase-like"/>
    <property type="match status" value="1"/>
</dbReference>
<dbReference type="Gene3D" id="3.40.720.10">
    <property type="entry name" value="Alkaline Phosphatase, subunit A"/>
    <property type="match status" value="1"/>
</dbReference>
<dbReference type="EMBL" id="SIHJ01000003">
    <property type="protein sequence ID" value="TWT32425.1"/>
    <property type="molecule type" value="Genomic_DNA"/>
</dbReference>
<comment type="caution">
    <text evidence="2">The sequence shown here is derived from an EMBL/GenBank/DDBJ whole genome shotgun (WGS) entry which is preliminary data.</text>
</comment>
<dbReference type="InterPro" id="IPR017850">
    <property type="entry name" value="Alkaline_phosphatase_core_sf"/>
</dbReference>
<keyword evidence="1" id="KW-0732">Signal</keyword>
<evidence type="ECO:0000256" key="1">
    <source>
        <dbReference type="SAM" id="SignalP"/>
    </source>
</evidence>
<dbReference type="OrthoDB" id="9791578at2"/>
<gene>
    <name evidence="2" type="ORF">KOR34_41880</name>
</gene>
<accession>A0A5C5V405</accession>
<protein>
    <recommendedName>
        <fullName evidence="4">Type I phosphodiesterase / nucleotide pyrophosphatase</fullName>
    </recommendedName>
</protein>
<proteinExistence type="predicted"/>
<reference evidence="2 3" key="1">
    <citation type="submission" date="2019-02" db="EMBL/GenBank/DDBJ databases">
        <title>Deep-cultivation of Planctomycetes and their phenomic and genomic characterization uncovers novel biology.</title>
        <authorList>
            <person name="Wiegand S."/>
            <person name="Jogler M."/>
            <person name="Boedeker C."/>
            <person name="Pinto D."/>
            <person name="Vollmers J."/>
            <person name="Rivas-Marin E."/>
            <person name="Kohn T."/>
            <person name="Peeters S.H."/>
            <person name="Heuer A."/>
            <person name="Rast P."/>
            <person name="Oberbeckmann S."/>
            <person name="Bunk B."/>
            <person name="Jeske O."/>
            <person name="Meyerdierks A."/>
            <person name="Storesund J.E."/>
            <person name="Kallscheuer N."/>
            <person name="Luecker S."/>
            <person name="Lage O.M."/>
            <person name="Pohl T."/>
            <person name="Merkel B.J."/>
            <person name="Hornburger P."/>
            <person name="Mueller R.-W."/>
            <person name="Bruemmer F."/>
            <person name="Labrenz M."/>
            <person name="Spormann A.M."/>
            <person name="Op Den Camp H."/>
            <person name="Overmann J."/>
            <person name="Amann R."/>
            <person name="Jetten M.S.M."/>
            <person name="Mascher T."/>
            <person name="Medema M.H."/>
            <person name="Devos D.P."/>
            <person name="Kaster A.-K."/>
            <person name="Ovreas L."/>
            <person name="Rohde M."/>
            <person name="Galperin M.Y."/>
            <person name="Jogler C."/>
        </authorList>
    </citation>
    <scope>NUCLEOTIDE SEQUENCE [LARGE SCALE GENOMIC DNA]</scope>
    <source>
        <strain evidence="2 3">KOR34</strain>
    </source>
</reference>